<keyword evidence="2" id="KW-1185">Reference proteome</keyword>
<proteinExistence type="predicted"/>
<name>A0ABW8KRX2_9GAMM</name>
<evidence type="ECO:0000313" key="2">
    <source>
        <dbReference type="Proteomes" id="UP001620262"/>
    </source>
</evidence>
<reference evidence="1 2" key="1">
    <citation type="submission" date="2024-11" db="EMBL/GenBank/DDBJ databases">
        <title>The Natural Products Discovery Center: Release of the First 8490 Sequenced Strains for Exploring Actinobacteria Biosynthetic Diversity.</title>
        <authorList>
            <person name="Kalkreuter E."/>
            <person name="Kautsar S.A."/>
            <person name="Yang D."/>
            <person name="Bader C.D."/>
            <person name="Teijaro C.N."/>
            <person name="Fluegel L."/>
            <person name="Davis C.M."/>
            <person name="Simpson J.R."/>
            <person name="Lauterbach L."/>
            <person name="Steele A.D."/>
            <person name="Gui C."/>
            <person name="Meng S."/>
            <person name="Li G."/>
            <person name="Viehrig K."/>
            <person name="Ye F."/>
            <person name="Su P."/>
            <person name="Kiefer A.F."/>
            <person name="Nichols A."/>
            <person name="Cepeda A.J."/>
            <person name="Yan W."/>
            <person name="Fan B."/>
            <person name="Jiang Y."/>
            <person name="Adhikari A."/>
            <person name="Zheng C.-J."/>
            <person name="Schuster L."/>
            <person name="Cowan T.M."/>
            <person name="Smanski M.J."/>
            <person name="Chevrette M.G."/>
            <person name="De Carvalho L.P.S."/>
            <person name="Shen B."/>
        </authorList>
    </citation>
    <scope>NUCLEOTIDE SEQUENCE [LARGE SCALE GENOMIC DNA]</scope>
    <source>
        <strain evidence="1 2">NPDC078403</strain>
    </source>
</reference>
<sequence length="104" mass="12162">MTIKSDFSGLERLSKNLEDLGNKKSITLDELMNDSFVSKHSKYKSFDELLNSSPFNVETAEDFKAIPDDEWDSYINQNTDYDSWKEMQVKAFECYAKEQIEKDL</sequence>
<organism evidence="1 2">
    <name type="scientific">Pseudoalteromonas rhizosphaerae</name>
    <dbReference type="NCBI Taxonomy" id="2518973"/>
    <lineage>
        <taxon>Bacteria</taxon>
        <taxon>Pseudomonadati</taxon>
        <taxon>Pseudomonadota</taxon>
        <taxon>Gammaproteobacteria</taxon>
        <taxon>Alteromonadales</taxon>
        <taxon>Pseudoalteromonadaceae</taxon>
        <taxon>Pseudoalteromonas</taxon>
    </lineage>
</organism>
<dbReference type="EMBL" id="JBJDOT010000002">
    <property type="protein sequence ID" value="MFK3862587.1"/>
    <property type="molecule type" value="Genomic_DNA"/>
</dbReference>
<protein>
    <submittedName>
        <fullName evidence="1">Uncharacterized protein</fullName>
    </submittedName>
</protein>
<gene>
    <name evidence="1" type="ORF">ACI2JU_01730</name>
</gene>
<comment type="caution">
    <text evidence="1">The sequence shown here is derived from an EMBL/GenBank/DDBJ whole genome shotgun (WGS) entry which is preliminary data.</text>
</comment>
<accession>A0ABW8KRX2</accession>
<evidence type="ECO:0000313" key="1">
    <source>
        <dbReference type="EMBL" id="MFK3862587.1"/>
    </source>
</evidence>
<dbReference type="RefSeq" id="WP_404674555.1">
    <property type="nucleotide sequence ID" value="NZ_JBJDOT010000002.1"/>
</dbReference>
<dbReference type="Proteomes" id="UP001620262">
    <property type="component" value="Unassembled WGS sequence"/>
</dbReference>